<feature type="transmembrane region" description="Helical" evidence="14">
    <location>
        <begin position="232"/>
        <end position="255"/>
    </location>
</feature>
<dbReference type="Pfam" id="PF00654">
    <property type="entry name" value="Voltage_CLC"/>
    <property type="match status" value="1"/>
</dbReference>
<evidence type="ECO:0000256" key="12">
    <source>
        <dbReference type="ARBA" id="ARBA00023214"/>
    </source>
</evidence>
<keyword evidence="6" id="KW-0851">Voltage-gated channel</keyword>
<accession>A0AAX6I2C8</accession>
<evidence type="ECO:0000256" key="2">
    <source>
        <dbReference type="ARBA" id="ARBA00009476"/>
    </source>
</evidence>
<dbReference type="PRINTS" id="PR00762">
    <property type="entry name" value="CLCHANNEL"/>
</dbReference>
<evidence type="ECO:0000259" key="15">
    <source>
        <dbReference type="PROSITE" id="PS51371"/>
    </source>
</evidence>
<keyword evidence="11" id="KW-0869">Chloride channel</keyword>
<keyword evidence="17" id="KW-1185">Reference proteome</keyword>
<comment type="subcellular location">
    <subcellularLocation>
        <location evidence="1 14">Membrane</location>
        <topology evidence="1 14">Multi-pass membrane protein</topology>
    </subcellularLocation>
</comment>
<evidence type="ECO:0000256" key="13">
    <source>
        <dbReference type="PROSITE-ProRule" id="PRU00703"/>
    </source>
</evidence>
<keyword evidence="5" id="KW-0677">Repeat</keyword>
<reference evidence="16" key="1">
    <citation type="journal article" date="2023" name="GigaByte">
        <title>Genome assembly of the bearded iris, Iris pallida Lam.</title>
        <authorList>
            <person name="Bruccoleri R.E."/>
            <person name="Oakeley E.J."/>
            <person name="Faust A.M.E."/>
            <person name="Altorfer M."/>
            <person name="Dessus-Babus S."/>
            <person name="Burckhardt D."/>
            <person name="Oertli M."/>
            <person name="Naumann U."/>
            <person name="Petersen F."/>
            <person name="Wong J."/>
        </authorList>
    </citation>
    <scope>NUCLEOTIDE SEQUENCE</scope>
    <source>
        <strain evidence="16">GSM-AAB239-AS_SAM_17_03QT</strain>
    </source>
</reference>
<dbReference type="EMBL" id="JANAVB010005597">
    <property type="protein sequence ID" value="KAJ6846924.1"/>
    <property type="molecule type" value="Genomic_DNA"/>
</dbReference>
<feature type="domain" description="CBS" evidence="15">
    <location>
        <begin position="703"/>
        <end position="759"/>
    </location>
</feature>
<dbReference type="InterPro" id="IPR000644">
    <property type="entry name" value="CBS_dom"/>
</dbReference>
<evidence type="ECO:0000256" key="5">
    <source>
        <dbReference type="ARBA" id="ARBA00022737"/>
    </source>
</evidence>
<feature type="transmembrane region" description="Helical" evidence="14">
    <location>
        <begin position="505"/>
        <end position="532"/>
    </location>
</feature>
<comment type="caution">
    <text evidence="16">The sequence shown here is derived from an EMBL/GenBank/DDBJ whole genome shotgun (WGS) entry which is preliminary data.</text>
</comment>
<evidence type="ECO:0000256" key="10">
    <source>
        <dbReference type="ARBA" id="ARBA00023136"/>
    </source>
</evidence>
<comment type="caution">
    <text evidence="14">Lacks conserved residue(s) required for the propagation of feature annotation.</text>
</comment>
<dbReference type="SMART" id="SM00116">
    <property type="entry name" value="CBS"/>
    <property type="match status" value="2"/>
</dbReference>
<evidence type="ECO:0000256" key="11">
    <source>
        <dbReference type="ARBA" id="ARBA00023173"/>
    </source>
</evidence>
<dbReference type="InterPro" id="IPR001807">
    <property type="entry name" value="ClC"/>
</dbReference>
<proteinExistence type="inferred from homology"/>
<feature type="transmembrane region" description="Helical" evidence="14">
    <location>
        <begin position="76"/>
        <end position="97"/>
    </location>
</feature>
<evidence type="ECO:0000256" key="4">
    <source>
        <dbReference type="ARBA" id="ARBA00022692"/>
    </source>
</evidence>
<dbReference type="PROSITE" id="PS51371">
    <property type="entry name" value="CBS"/>
    <property type="match status" value="2"/>
</dbReference>
<evidence type="ECO:0000256" key="9">
    <source>
        <dbReference type="ARBA" id="ARBA00023122"/>
    </source>
</evidence>
<keyword evidence="9 13" id="KW-0129">CBS domain</keyword>
<gene>
    <name evidence="16" type="ORF">M6B38_283955</name>
</gene>
<evidence type="ECO:0000256" key="1">
    <source>
        <dbReference type="ARBA" id="ARBA00004141"/>
    </source>
</evidence>
<evidence type="ECO:0000256" key="14">
    <source>
        <dbReference type="RuleBase" id="RU361221"/>
    </source>
</evidence>
<organism evidence="16 17">
    <name type="scientific">Iris pallida</name>
    <name type="common">Sweet iris</name>
    <dbReference type="NCBI Taxonomy" id="29817"/>
    <lineage>
        <taxon>Eukaryota</taxon>
        <taxon>Viridiplantae</taxon>
        <taxon>Streptophyta</taxon>
        <taxon>Embryophyta</taxon>
        <taxon>Tracheophyta</taxon>
        <taxon>Spermatophyta</taxon>
        <taxon>Magnoliopsida</taxon>
        <taxon>Liliopsida</taxon>
        <taxon>Asparagales</taxon>
        <taxon>Iridaceae</taxon>
        <taxon>Iridoideae</taxon>
        <taxon>Irideae</taxon>
        <taxon>Iris</taxon>
    </lineage>
</organism>
<feature type="transmembrane region" description="Helical" evidence="14">
    <location>
        <begin position="117"/>
        <end position="138"/>
    </location>
</feature>
<sequence>MLSNHLQNGIETARLVWSRLPSAEEAAAAEEEIDGRIRASGGTESLDYEVFENHAYRQDQAERGKLFLWYHVMVKWLFSLLIGIGTGLAAVFINLAVENFSGWKYAATFSIIQHSYFAGFLVYIIFNLGLVFSSVFIVTQFAPAAAGSGIPEIKGYLNGVDTHGILLFRTLIGKIFGSIGSVGGGLALGKEGPLVHTGACIASLLGQGGSTKYHLSSKWFRVFESDRDRRDLVTCGCAAGVAAAFRAPVGGVLFALEEVTSWWRSQLMWRVFFTSAVVAVVVRSAMGWCKSGKCGHFGSGGFIIWEISDGQEDYSFQELLPMTIIGVIGGLLGALFNQLTLYITSWRRKYLHKKGNRVKIIEACLLSLLTSVISFGLPLLRTCSPCPNSEANPGIECPRPPGIDGNFVNFFCANDREYNDLATIFFNTQDDAIRNLFSAKTFHEYSAKSLLTFLVMFYSLAVVTFGTAVPAGQFIPGIMIGSTYGRLVGMFVVKFYKKLNVDEGTYALLGAASFLGGSMRMTVSLCVIMVEITNNLKLLPLIMLVLLISKAVGDFFNEGLYEEQAQLRAIPLLESRPKQYMRNTTAREACKNQKVVCFSRVVKVADIVSVLQSNTHNGFPVVDHGRNGETQVIGLVLRSHLLVLLQSKIDFQESPFPCDLRGVSVRHHMSDFVKPASSKGMSIEDIYLTEDEKGMYLDLAPFLNPCPYIVPEDMSLSKVYNLFRQLGLRHIFVVPRASHVIGLITRKDLLLEEYDESATIELQSTSVRAQQVDKRLVAGQHVNPEHPLLDSLLIQRD</sequence>
<dbReference type="GO" id="GO:0005247">
    <property type="term" value="F:voltage-gated chloride channel activity"/>
    <property type="evidence" value="ECO:0007669"/>
    <property type="project" value="InterPro"/>
</dbReference>
<dbReference type="Proteomes" id="UP001140949">
    <property type="component" value="Unassembled WGS sequence"/>
</dbReference>
<feature type="transmembrane region" description="Helical" evidence="14">
    <location>
        <begin position="319"/>
        <end position="340"/>
    </location>
</feature>
<keyword evidence="10 14" id="KW-0472">Membrane</keyword>
<dbReference type="Gene3D" id="3.10.580.10">
    <property type="entry name" value="CBS-domain"/>
    <property type="match status" value="1"/>
</dbReference>
<dbReference type="Gene3D" id="1.10.3080.10">
    <property type="entry name" value="Clc chloride channel"/>
    <property type="match status" value="1"/>
</dbReference>
<dbReference type="PANTHER" id="PTHR11689">
    <property type="entry name" value="CHLORIDE CHANNEL PROTEIN CLC FAMILY MEMBER"/>
    <property type="match status" value="1"/>
</dbReference>
<dbReference type="AlphaFoldDB" id="A0AAX6I2C8"/>
<dbReference type="InterPro" id="IPR051280">
    <property type="entry name" value="Cl-channel/antiporter"/>
</dbReference>
<feature type="transmembrane region" description="Helical" evidence="14">
    <location>
        <begin position="474"/>
        <end position="493"/>
    </location>
</feature>
<feature type="transmembrane region" description="Helical" evidence="14">
    <location>
        <begin position="267"/>
        <end position="286"/>
    </location>
</feature>
<evidence type="ECO:0000313" key="17">
    <source>
        <dbReference type="Proteomes" id="UP001140949"/>
    </source>
</evidence>
<evidence type="ECO:0000256" key="3">
    <source>
        <dbReference type="ARBA" id="ARBA00022448"/>
    </source>
</evidence>
<dbReference type="CDD" id="cd03685">
    <property type="entry name" value="ClC_6_like"/>
    <property type="match status" value="1"/>
</dbReference>
<keyword evidence="4 14" id="KW-0812">Transmembrane</keyword>
<evidence type="ECO:0000256" key="8">
    <source>
        <dbReference type="ARBA" id="ARBA00023065"/>
    </source>
</evidence>
<feature type="transmembrane region" description="Helical" evidence="14">
    <location>
        <begin position="450"/>
        <end position="468"/>
    </location>
</feature>
<dbReference type="FunFam" id="1.10.3080.10:FF:000004">
    <property type="entry name" value="Chloride channel ClC3"/>
    <property type="match status" value="1"/>
</dbReference>
<dbReference type="InterPro" id="IPR002251">
    <property type="entry name" value="Cl_channel_pln"/>
</dbReference>
<dbReference type="GO" id="GO:0034707">
    <property type="term" value="C:chloride channel complex"/>
    <property type="evidence" value="ECO:0007669"/>
    <property type="project" value="UniProtKB-KW"/>
</dbReference>
<dbReference type="SUPFAM" id="SSF81340">
    <property type="entry name" value="Clc chloride channel"/>
    <property type="match status" value="1"/>
</dbReference>
<dbReference type="InterPro" id="IPR046342">
    <property type="entry name" value="CBS_dom_sf"/>
</dbReference>
<keyword evidence="6" id="KW-0407">Ion channel</keyword>
<dbReference type="SUPFAM" id="SSF54631">
    <property type="entry name" value="CBS-domain pair"/>
    <property type="match status" value="1"/>
</dbReference>
<dbReference type="Pfam" id="PF00571">
    <property type="entry name" value="CBS"/>
    <property type="match status" value="1"/>
</dbReference>
<keyword evidence="8 14" id="KW-0406">Ion transport</keyword>
<evidence type="ECO:0000313" key="16">
    <source>
        <dbReference type="EMBL" id="KAJ6846924.1"/>
    </source>
</evidence>
<protein>
    <recommendedName>
        <fullName evidence="14">Chloride channel protein</fullName>
    </recommendedName>
</protein>
<keyword evidence="12 14" id="KW-0868">Chloride</keyword>
<dbReference type="PRINTS" id="PR01120">
    <property type="entry name" value="CLCHANNELPLT"/>
</dbReference>
<dbReference type="InterPro" id="IPR014743">
    <property type="entry name" value="Cl-channel_core"/>
</dbReference>
<dbReference type="PANTHER" id="PTHR11689:SF136">
    <property type="entry name" value="H(+)_CL(-) EXCHANGE TRANSPORTER 7"/>
    <property type="match status" value="1"/>
</dbReference>
<dbReference type="CDD" id="cd04591">
    <property type="entry name" value="CBS_pair_voltage-gated_CLC_euk_bac"/>
    <property type="match status" value="1"/>
</dbReference>
<evidence type="ECO:0000256" key="7">
    <source>
        <dbReference type="ARBA" id="ARBA00022989"/>
    </source>
</evidence>
<evidence type="ECO:0000256" key="6">
    <source>
        <dbReference type="ARBA" id="ARBA00022882"/>
    </source>
</evidence>
<name>A0AAX6I2C8_IRIPA</name>
<keyword evidence="3 14" id="KW-0813">Transport</keyword>
<dbReference type="FunFam" id="3.10.580.10:FF:000047">
    <property type="entry name" value="Chloride channel protein"/>
    <property type="match status" value="1"/>
</dbReference>
<feature type="domain" description="CBS" evidence="15">
    <location>
        <begin position="591"/>
        <end position="651"/>
    </location>
</feature>
<keyword evidence="7 14" id="KW-1133">Transmembrane helix</keyword>
<comment type="similarity">
    <text evidence="2 14">Belongs to the chloride channel (TC 2.A.49) family.</text>
</comment>
<reference evidence="16" key="2">
    <citation type="submission" date="2023-04" db="EMBL/GenBank/DDBJ databases">
        <authorList>
            <person name="Bruccoleri R.E."/>
            <person name="Oakeley E.J."/>
            <person name="Faust A.-M."/>
            <person name="Dessus-Babus S."/>
            <person name="Altorfer M."/>
            <person name="Burckhardt D."/>
            <person name="Oertli M."/>
            <person name="Naumann U."/>
            <person name="Petersen F."/>
            <person name="Wong J."/>
        </authorList>
    </citation>
    <scope>NUCLEOTIDE SEQUENCE</scope>
    <source>
        <strain evidence="16">GSM-AAB239-AS_SAM_17_03QT</strain>
        <tissue evidence="16">Leaf</tissue>
    </source>
</reference>